<dbReference type="PANTHER" id="PTHR33930:SF2">
    <property type="entry name" value="BLR3452 PROTEIN"/>
    <property type="match status" value="1"/>
</dbReference>
<reference evidence="2 3" key="1">
    <citation type="submission" date="2016-10" db="EMBL/GenBank/DDBJ databases">
        <authorList>
            <person name="de Groot N.N."/>
        </authorList>
    </citation>
    <scope>NUCLEOTIDE SEQUENCE [LARGE SCALE GENOMIC DNA]</scope>
    <source>
        <strain evidence="2 3">CPCC 100156</strain>
    </source>
</reference>
<gene>
    <name evidence="2" type="ORF">SAMN04487779_103324</name>
</gene>
<protein>
    <submittedName>
        <fullName evidence="2">Uncharacterized conserved protein YurZ, alkylhydroperoxidase/carboxymuconolactone decarboxylase family</fullName>
    </submittedName>
</protein>
<dbReference type="AlphaFoldDB" id="A0A1G7CLG8"/>
<keyword evidence="2" id="KW-0560">Oxidoreductase</keyword>
<feature type="domain" description="Carboxymuconolactone decarboxylase-like" evidence="1">
    <location>
        <begin position="165"/>
        <end position="232"/>
    </location>
</feature>
<sequence length="257" mass="28691">MSELSPRQRALKEAFTEARGYWSPVWDQVLALDPDFFEAYLNFSAVPWRHGVLEPKVREFIYIAIDASTTHLHAAGTRTHMRNALHLGATRQEIMEVLQLISVLGIHSVTDGVPILVEEMAAAGRGAEMPQPGAGGEREAQLKAEFTAARGYWSELWDHVLALSPDFFEAYMHFSSVPWRHGMLEPKVKEFIYIAIDAATTHLYAPGTRVHIRNAIRLGATRQEIMEVLELTSVLGIHSTTHGVPILLEELQATGKS</sequence>
<organism evidence="2 3">
    <name type="scientific">Belnapia rosea</name>
    <dbReference type="NCBI Taxonomy" id="938405"/>
    <lineage>
        <taxon>Bacteria</taxon>
        <taxon>Pseudomonadati</taxon>
        <taxon>Pseudomonadota</taxon>
        <taxon>Alphaproteobacteria</taxon>
        <taxon>Acetobacterales</taxon>
        <taxon>Roseomonadaceae</taxon>
        <taxon>Belnapia</taxon>
    </lineage>
</organism>
<dbReference type="InterPro" id="IPR003779">
    <property type="entry name" value="CMD-like"/>
</dbReference>
<dbReference type="Proteomes" id="UP000198925">
    <property type="component" value="Unassembled WGS sequence"/>
</dbReference>
<keyword evidence="2" id="KW-0575">Peroxidase</keyword>
<evidence type="ECO:0000313" key="3">
    <source>
        <dbReference type="Proteomes" id="UP000198925"/>
    </source>
</evidence>
<dbReference type="RefSeq" id="WP_090665118.1">
    <property type="nucleotide sequence ID" value="NZ_FMZX01000033.1"/>
</dbReference>
<dbReference type="PANTHER" id="PTHR33930">
    <property type="entry name" value="ALKYL HYDROPEROXIDE REDUCTASE AHPD"/>
    <property type="match status" value="1"/>
</dbReference>
<evidence type="ECO:0000313" key="2">
    <source>
        <dbReference type="EMBL" id="SDE40254.1"/>
    </source>
</evidence>
<dbReference type="InterPro" id="IPR029032">
    <property type="entry name" value="AhpD-like"/>
</dbReference>
<proteinExistence type="predicted"/>
<evidence type="ECO:0000259" key="1">
    <source>
        <dbReference type="Pfam" id="PF02627"/>
    </source>
</evidence>
<name>A0A1G7CLG8_9PROT</name>
<dbReference type="SUPFAM" id="SSF69118">
    <property type="entry name" value="AhpD-like"/>
    <property type="match status" value="1"/>
</dbReference>
<dbReference type="Pfam" id="PF02627">
    <property type="entry name" value="CMD"/>
    <property type="match status" value="2"/>
</dbReference>
<dbReference type="Gene3D" id="1.20.1290.10">
    <property type="entry name" value="AhpD-like"/>
    <property type="match status" value="2"/>
</dbReference>
<feature type="domain" description="Carboxymuconolactone decarboxylase-like" evidence="1">
    <location>
        <begin position="34"/>
        <end position="99"/>
    </location>
</feature>
<dbReference type="GO" id="GO:0051920">
    <property type="term" value="F:peroxiredoxin activity"/>
    <property type="evidence" value="ECO:0007669"/>
    <property type="project" value="InterPro"/>
</dbReference>
<accession>A0A1G7CLG8</accession>
<dbReference type="EMBL" id="FMZX01000033">
    <property type="protein sequence ID" value="SDE40254.1"/>
    <property type="molecule type" value="Genomic_DNA"/>
</dbReference>
<keyword evidence="3" id="KW-1185">Reference proteome</keyword>